<keyword evidence="7" id="KW-1185">Reference proteome</keyword>
<dbReference type="PROSITE" id="PS50110">
    <property type="entry name" value="RESPONSE_REGULATORY"/>
    <property type="match status" value="1"/>
</dbReference>
<dbReference type="SMART" id="SM00448">
    <property type="entry name" value="REC"/>
    <property type="match status" value="1"/>
</dbReference>
<evidence type="ECO:0000256" key="2">
    <source>
        <dbReference type="ARBA" id="ARBA00023125"/>
    </source>
</evidence>
<dbReference type="InterPro" id="IPR001789">
    <property type="entry name" value="Sig_transdc_resp-reg_receiver"/>
</dbReference>
<accession>A0A9E8MTP1</accession>
<evidence type="ECO:0000259" key="4">
    <source>
        <dbReference type="PROSITE" id="PS50043"/>
    </source>
</evidence>
<feature type="domain" description="Response regulatory" evidence="5">
    <location>
        <begin position="6"/>
        <end position="124"/>
    </location>
</feature>
<dbReference type="InterPro" id="IPR011006">
    <property type="entry name" value="CheY-like_superfamily"/>
</dbReference>
<dbReference type="Gene3D" id="3.40.50.2300">
    <property type="match status" value="1"/>
</dbReference>
<gene>
    <name evidence="6" type="ORF">N7U66_14455</name>
</gene>
<dbReference type="AlphaFoldDB" id="A0A9E8MTP1"/>
<dbReference type="SUPFAM" id="SSF52172">
    <property type="entry name" value="CheY-like"/>
    <property type="match status" value="1"/>
</dbReference>
<dbReference type="GO" id="GO:0000160">
    <property type="term" value="P:phosphorelay signal transduction system"/>
    <property type="evidence" value="ECO:0007669"/>
    <property type="project" value="InterPro"/>
</dbReference>
<dbReference type="InterPro" id="IPR000792">
    <property type="entry name" value="Tscrpt_reg_LuxR_C"/>
</dbReference>
<dbReference type="Pfam" id="PF00072">
    <property type="entry name" value="Response_reg"/>
    <property type="match status" value="1"/>
</dbReference>
<feature type="domain" description="HTH luxR-type" evidence="4">
    <location>
        <begin position="152"/>
        <end position="217"/>
    </location>
</feature>
<dbReference type="Pfam" id="PF00196">
    <property type="entry name" value="GerE"/>
    <property type="match status" value="1"/>
</dbReference>
<evidence type="ECO:0000259" key="5">
    <source>
        <dbReference type="PROSITE" id="PS50110"/>
    </source>
</evidence>
<dbReference type="EMBL" id="CP113088">
    <property type="protein sequence ID" value="WAC01288.1"/>
    <property type="molecule type" value="Genomic_DNA"/>
</dbReference>
<dbReference type="PRINTS" id="PR00038">
    <property type="entry name" value="HTHLUXR"/>
</dbReference>
<evidence type="ECO:0000313" key="7">
    <source>
        <dbReference type="Proteomes" id="UP001164705"/>
    </source>
</evidence>
<dbReference type="CDD" id="cd06170">
    <property type="entry name" value="LuxR_C_like"/>
    <property type="match status" value="1"/>
</dbReference>
<keyword evidence="2" id="KW-0238">DNA-binding</keyword>
<dbReference type="Proteomes" id="UP001164705">
    <property type="component" value="Chromosome"/>
</dbReference>
<dbReference type="GO" id="GO:0006355">
    <property type="term" value="P:regulation of DNA-templated transcription"/>
    <property type="evidence" value="ECO:0007669"/>
    <property type="project" value="InterPro"/>
</dbReference>
<reference evidence="6" key="1">
    <citation type="submission" date="2022-11" db="EMBL/GenBank/DDBJ databases">
        <title>Lacinutrix neustonica HL-RS19T sp. nov., isolated from the surface microlayer sample of brackish Lake Shihwa.</title>
        <authorList>
            <person name="Choi J.Y."/>
            <person name="Hwang C.Y."/>
        </authorList>
    </citation>
    <scope>NUCLEOTIDE SEQUENCE</scope>
    <source>
        <strain evidence="6">HL-RS19</strain>
    </source>
</reference>
<protein>
    <submittedName>
        <fullName evidence="6">Response regulator transcription factor</fullName>
    </submittedName>
</protein>
<dbReference type="InterPro" id="IPR058245">
    <property type="entry name" value="NreC/VraR/RcsB-like_REC"/>
</dbReference>
<dbReference type="PROSITE" id="PS50043">
    <property type="entry name" value="HTH_LUXR_2"/>
    <property type="match status" value="1"/>
</dbReference>
<dbReference type="RefSeq" id="WP_267675902.1">
    <property type="nucleotide sequence ID" value="NZ_CP113088.1"/>
</dbReference>
<dbReference type="SMART" id="SM00421">
    <property type="entry name" value="HTH_LUXR"/>
    <property type="match status" value="1"/>
</dbReference>
<name>A0A9E8MTP1_9FLAO</name>
<organism evidence="6 7">
    <name type="scientific">Lacinutrix neustonica</name>
    <dbReference type="NCBI Taxonomy" id="2980107"/>
    <lineage>
        <taxon>Bacteria</taxon>
        <taxon>Pseudomonadati</taxon>
        <taxon>Bacteroidota</taxon>
        <taxon>Flavobacteriia</taxon>
        <taxon>Flavobacteriales</taxon>
        <taxon>Flavobacteriaceae</taxon>
        <taxon>Lacinutrix</taxon>
    </lineage>
</organism>
<proteinExistence type="predicted"/>
<sequence length="226" mass="25559">MKDKIKIALADDELLFRQGLKAILESNDTIDVIFDVENGAYLIKELRSTEPLREIVITDLKMRELNGVEVTKLIKKEFPEIKVIALTSYFSKPFILNMISIGAVAYLAKNSTPALMIKTIEEVADKGFYYDEQVMQYIHESIVNPADKKVKSSFDTTYFTKREKEVLTLICKQLTTGDIAEKLFISPATVEGHRNNLLLKTESKNVAGPVIYALKNKLVSLESDTF</sequence>
<evidence type="ECO:0000313" key="6">
    <source>
        <dbReference type="EMBL" id="WAC01288.1"/>
    </source>
</evidence>
<evidence type="ECO:0000256" key="1">
    <source>
        <dbReference type="ARBA" id="ARBA00022553"/>
    </source>
</evidence>
<dbReference type="InterPro" id="IPR016032">
    <property type="entry name" value="Sig_transdc_resp-reg_C-effctor"/>
</dbReference>
<dbReference type="PANTHER" id="PTHR43214:SF43">
    <property type="entry name" value="TWO-COMPONENT RESPONSE REGULATOR"/>
    <property type="match status" value="1"/>
</dbReference>
<dbReference type="InterPro" id="IPR039420">
    <property type="entry name" value="WalR-like"/>
</dbReference>
<feature type="modified residue" description="4-aspartylphosphate" evidence="3">
    <location>
        <position position="59"/>
    </location>
</feature>
<keyword evidence="1 3" id="KW-0597">Phosphoprotein</keyword>
<dbReference type="CDD" id="cd17535">
    <property type="entry name" value="REC_NarL-like"/>
    <property type="match status" value="1"/>
</dbReference>
<dbReference type="PANTHER" id="PTHR43214">
    <property type="entry name" value="TWO-COMPONENT RESPONSE REGULATOR"/>
    <property type="match status" value="1"/>
</dbReference>
<dbReference type="SUPFAM" id="SSF46894">
    <property type="entry name" value="C-terminal effector domain of the bipartite response regulators"/>
    <property type="match status" value="1"/>
</dbReference>
<evidence type="ECO:0000256" key="3">
    <source>
        <dbReference type="PROSITE-ProRule" id="PRU00169"/>
    </source>
</evidence>
<dbReference type="GO" id="GO:0003677">
    <property type="term" value="F:DNA binding"/>
    <property type="evidence" value="ECO:0007669"/>
    <property type="project" value="UniProtKB-KW"/>
</dbReference>
<dbReference type="KEGG" id="lnu:N7U66_14455"/>